<keyword evidence="2" id="KW-0645">Protease</keyword>
<dbReference type="RefSeq" id="WP_126791143.1">
    <property type="nucleotide sequence ID" value="NZ_CP060720.1"/>
</dbReference>
<evidence type="ECO:0000256" key="6">
    <source>
        <dbReference type="ARBA" id="ARBA00044538"/>
    </source>
</evidence>
<comment type="caution">
    <text evidence="7">The sequence shown here is derived from an EMBL/GenBank/DDBJ whole genome shotgun (WGS) entry which is preliminary data.</text>
</comment>
<dbReference type="Proteomes" id="UP000288028">
    <property type="component" value="Unassembled WGS sequence"/>
</dbReference>
<dbReference type="GO" id="GO:0008234">
    <property type="term" value="F:cysteine-type peptidase activity"/>
    <property type="evidence" value="ECO:0007669"/>
    <property type="project" value="UniProtKB-KW"/>
</dbReference>
<keyword evidence="4" id="KW-0788">Thiol protease</keyword>
<evidence type="ECO:0000256" key="3">
    <source>
        <dbReference type="ARBA" id="ARBA00022801"/>
    </source>
</evidence>
<dbReference type="Gene3D" id="3.30.70.1490">
    <property type="entry name" value="Cysteine protease Prp"/>
    <property type="match status" value="1"/>
</dbReference>
<dbReference type="AlphaFoldDB" id="A0A430B982"/>
<reference evidence="7 8" key="1">
    <citation type="submission" date="2017-05" db="EMBL/GenBank/DDBJ databases">
        <title>Vagococcus spp. assemblies.</title>
        <authorList>
            <person name="Gulvik C.A."/>
        </authorList>
    </citation>
    <scope>NUCLEOTIDE SEQUENCE [LARGE SCALE GENOMIC DNA]</scope>
    <source>
        <strain evidence="7 8">SS1714</strain>
    </source>
</reference>
<proteinExistence type="inferred from homology"/>
<dbReference type="GO" id="GO:0042254">
    <property type="term" value="P:ribosome biogenesis"/>
    <property type="evidence" value="ECO:0007669"/>
    <property type="project" value="UniProtKB-KW"/>
</dbReference>
<evidence type="ECO:0000313" key="8">
    <source>
        <dbReference type="Proteomes" id="UP000288028"/>
    </source>
</evidence>
<protein>
    <recommendedName>
        <fullName evidence="6">Ribosomal processing cysteine protease Prp</fullName>
    </recommendedName>
</protein>
<dbReference type="GeneID" id="95579762"/>
<evidence type="ECO:0000256" key="1">
    <source>
        <dbReference type="ARBA" id="ARBA00022517"/>
    </source>
</evidence>
<keyword evidence="8" id="KW-1185">Reference proteome</keyword>
<dbReference type="OrthoDB" id="48998at2"/>
<gene>
    <name evidence="7" type="ORF">CBF28_01440</name>
</gene>
<evidence type="ECO:0000313" key="7">
    <source>
        <dbReference type="EMBL" id="RSU16879.1"/>
    </source>
</evidence>
<dbReference type="InterPro" id="IPR007422">
    <property type="entry name" value="Peptidase_Prp"/>
</dbReference>
<keyword evidence="3" id="KW-0378">Hydrolase</keyword>
<dbReference type="InterPro" id="IPR036764">
    <property type="entry name" value="Peptidase_Prp_sf"/>
</dbReference>
<dbReference type="Pfam" id="PF04327">
    <property type="entry name" value="Peptidase_Prp"/>
    <property type="match status" value="1"/>
</dbReference>
<dbReference type="SUPFAM" id="SSF118010">
    <property type="entry name" value="TM1457-like"/>
    <property type="match status" value="1"/>
</dbReference>
<dbReference type="PANTHER" id="PTHR39178">
    <property type="entry name" value="HYPOTHETICAL RIBOSOME-ASSOCIATED PROTEIN"/>
    <property type="match status" value="1"/>
</dbReference>
<dbReference type="EMBL" id="NGKB01000001">
    <property type="protein sequence ID" value="RSU16879.1"/>
    <property type="molecule type" value="Genomic_DNA"/>
</dbReference>
<evidence type="ECO:0000256" key="4">
    <source>
        <dbReference type="ARBA" id="ARBA00022807"/>
    </source>
</evidence>
<keyword evidence="1" id="KW-0690">Ribosome biogenesis</keyword>
<sequence length="106" mass="11638">MIKANFNVKSEKTIVSFEMTGHADFAEEGSDIVCAAASSLALNAVNSIEELAGYQPIVTIDDGYLYFEVLSDLSEKQKEVTDILLKSLLIGLKGIEEEYSPYIQVN</sequence>
<evidence type="ECO:0000256" key="2">
    <source>
        <dbReference type="ARBA" id="ARBA00022670"/>
    </source>
</evidence>
<dbReference type="GO" id="GO:0006508">
    <property type="term" value="P:proteolysis"/>
    <property type="evidence" value="ECO:0007669"/>
    <property type="project" value="UniProtKB-KW"/>
</dbReference>
<accession>A0A430B982</accession>
<organism evidence="7 8">
    <name type="scientific">Vagococcus carniphilus</name>
    <dbReference type="NCBI Taxonomy" id="218144"/>
    <lineage>
        <taxon>Bacteria</taxon>
        <taxon>Bacillati</taxon>
        <taxon>Bacillota</taxon>
        <taxon>Bacilli</taxon>
        <taxon>Lactobacillales</taxon>
        <taxon>Enterococcaceae</taxon>
        <taxon>Vagococcus</taxon>
    </lineage>
</organism>
<evidence type="ECO:0000256" key="5">
    <source>
        <dbReference type="ARBA" id="ARBA00044503"/>
    </source>
</evidence>
<dbReference type="CDD" id="cd16332">
    <property type="entry name" value="Prp-like"/>
    <property type="match status" value="1"/>
</dbReference>
<comment type="similarity">
    <text evidence="5">Belongs to the Prp family.</text>
</comment>
<dbReference type="PANTHER" id="PTHR39178:SF1">
    <property type="entry name" value="RIBOSOMAL-PROCESSING CYSTEINE PROTEASE PRP"/>
    <property type="match status" value="1"/>
</dbReference>
<name>A0A430B982_9ENTE</name>